<feature type="region of interest" description="Disordered" evidence="1">
    <location>
        <begin position="360"/>
        <end position="381"/>
    </location>
</feature>
<accession>A0A7C9TJL8</accession>
<reference evidence="2 3" key="1">
    <citation type="submission" date="2020-02" db="EMBL/GenBank/DDBJ databases">
        <title>Ideonella bacterium strain TBM-1.</title>
        <authorList>
            <person name="Chen W.-M."/>
        </authorList>
    </citation>
    <scope>NUCLEOTIDE SEQUENCE [LARGE SCALE GENOMIC DNA]</scope>
    <source>
        <strain evidence="2 3">TBM-1</strain>
    </source>
</reference>
<keyword evidence="3" id="KW-1185">Reference proteome</keyword>
<protein>
    <recommendedName>
        <fullName evidence="4">Tetratricopeptide repeat protein</fullName>
    </recommendedName>
</protein>
<sequence length="381" mass="41528">MAFRLIERLDQDIVHCTDPETQECLKAERAGALARHGLIQEARFALSGVRTQNQRLRSTRVATWIALVEGLIQHSDTLSPEAADKFQRAVDLAVQAAEPGLQALALAWLATVNFNRSELVDMARQLSQAVALAPLDHHAAWARIGLVLADTCRFAGADDLSRQWYQRARLAAGHQGDASMMGALLHNFATMRAARIGLQDAFGQADAEEARLALVEAESSGNYDDSSGSQALTAMLPLLRAQLLVVLRRHDEAVSLFGAHLAVARAEGMAHREARFLADRAWCHANTLRQHDAVRDAQAAVRLLPELLDADDQAAVHGRLAQTWTRLGRPELAAEQQPQAQAALAEHQAQQARLRSILERAGLGRPPMPPVAARPALRPVA</sequence>
<dbReference type="Proteomes" id="UP000484255">
    <property type="component" value="Unassembled WGS sequence"/>
</dbReference>
<proteinExistence type="predicted"/>
<evidence type="ECO:0008006" key="4">
    <source>
        <dbReference type="Google" id="ProtNLM"/>
    </source>
</evidence>
<evidence type="ECO:0000256" key="1">
    <source>
        <dbReference type="SAM" id="MobiDB-lite"/>
    </source>
</evidence>
<name>A0A7C9TJL8_9BURK</name>
<evidence type="ECO:0000313" key="2">
    <source>
        <dbReference type="EMBL" id="NDY91144.1"/>
    </source>
</evidence>
<dbReference type="RefSeq" id="WP_163456996.1">
    <property type="nucleotide sequence ID" value="NZ_JAAGOH010000007.1"/>
</dbReference>
<gene>
    <name evidence="2" type="ORF">G3A44_08050</name>
</gene>
<dbReference type="EMBL" id="JAAGOH010000007">
    <property type="protein sequence ID" value="NDY91144.1"/>
    <property type="molecule type" value="Genomic_DNA"/>
</dbReference>
<dbReference type="InterPro" id="IPR011990">
    <property type="entry name" value="TPR-like_helical_dom_sf"/>
</dbReference>
<comment type="caution">
    <text evidence="2">The sequence shown here is derived from an EMBL/GenBank/DDBJ whole genome shotgun (WGS) entry which is preliminary data.</text>
</comment>
<dbReference type="Gene3D" id="1.25.40.10">
    <property type="entry name" value="Tetratricopeptide repeat domain"/>
    <property type="match status" value="1"/>
</dbReference>
<organism evidence="2 3">
    <name type="scientific">Ideonella livida</name>
    <dbReference type="NCBI Taxonomy" id="2707176"/>
    <lineage>
        <taxon>Bacteria</taxon>
        <taxon>Pseudomonadati</taxon>
        <taxon>Pseudomonadota</taxon>
        <taxon>Betaproteobacteria</taxon>
        <taxon>Burkholderiales</taxon>
        <taxon>Sphaerotilaceae</taxon>
        <taxon>Ideonella</taxon>
    </lineage>
</organism>
<dbReference type="AlphaFoldDB" id="A0A7C9TJL8"/>
<dbReference type="SUPFAM" id="SSF48452">
    <property type="entry name" value="TPR-like"/>
    <property type="match status" value="1"/>
</dbReference>
<evidence type="ECO:0000313" key="3">
    <source>
        <dbReference type="Proteomes" id="UP000484255"/>
    </source>
</evidence>